<dbReference type="SUPFAM" id="SSF55729">
    <property type="entry name" value="Acyl-CoA N-acyltransferases (Nat)"/>
    <property type="match status" value="1"/>
</dbReference>
<dbReference type="InterPro" id="IPR052523">
    <property type="entry name" value="Trichothecene_AcTrans"/>
</dbReference>
<comment type="caution">
    <text evidence="1">The sequence shown here is derived from an EMBL/GenBank/DDBJ whole genome shotgun (WGS) entry which is preliminary data.</text>
</comment>
<sequence>METQIVLRWARREDIPYMTEILKTNFLTFEFHDHFCPTRRENQEEFYNFLLRRIKQFFMKPECRYMVAEATSPAINGLQSTEIVGFASWEALGDANVVGQEWRSQRAGIYAGFERMLGGIELEYYRYFLNRIFDYKGFAMCLDRLHSVYEGVQGLDPCLHLQFLMVAPKWQRGQRGIGIGKRLFQWGVDVSEQTGIPLVIESSLLAYNFYLKNGCKLLKEVRIDLVPEKAYDMPVVWYEPKKSPE</sequence>
<protein>
    <recommendedName>
        <fullName evidence="3">N-acetyltransferase domain-containing protein</fullName>
    </recommendedName>
</protein>
<gene>
    <name evidence="1" type="ORF">HII31_01759</name>
</gene>
<dbReference type="Proteomes" id="UP000660729">
    <property type="component" value="Unassembled WGS sequence"/>
</dbReference>
<evidence type="ECO:0000313" key="2">
    <source>
        <dbReference type="Proteomes" id="UP000660729"/>
    </source>
</evidence>
<proteinExistence type="predicted"/>
<dbReference type="EMBL" id="JABCIY010000022">
    <property type="protein sequence ID" value="KAF7196841.1"/>
    <property type="molecule type" value="Genomic_DNA"/>
</dbReference>
<evidence type="ECO:0008006" key="3">
    <source>
        <dbReference type="Google" id="ProtNLM"/>
    </source>
</evidence>
<accession>A0A8H6RTG5</accession>
<name>A0A8H6RTG5_9PEZI</name>
<dbReference type="PANTHER" id="PTHR42791:SF16">
    <property type="entry name" value="N-ACETYLTRANSFERASE DOMAIN-CONTAINING PROTEIN"/>
    <property type="match status" value="1"/>
</dbReference>
<keyword evidence="2" id="KW-1185">Reference proteome</keyword>
<dbReference type="PANTHER" id="PTHR42791">
    <property type="entry name" value="GNAT FAMILY ACETYLTRANSFERASE"/>
    <property type="match status" value="1"/>
</dbReference>
<organism evidence="1 2">
    <name type="scientific">Pseudocercospora fuligena</name>
    <dbReference type="NCBI Taxonomy" id="685502"/>
    <lineage>
        <taxon>Eukaryota</taxon>
        <taxon>Fungi</taxon>
        <taxon>Dikarya</taxon>
        <taxon>Ascomycota</taxon>
        <taxon>Pezizomycotina</taxon>
        <taxon>Dothideomycetes</taxon>
        <taxon>Dothideomycetidae</taxon>
        <taxon>Mycosphaerellales</taxon>
        <taxon>Mycosphaerellaceae</taxon>
        <taxon>Pseudocercospora</taxon>
    </lineage>
</organism>
<dbReference type="AlphaFoldDB" id="A0A8H6RTG5"/>
<reference evidence="1" key="1">
    <citation type="submission" date="2020-04" db="EMBL/GenBank/DDBJ databases">
        <title>Draft genome resource of the tomato pathogen Pseudocercospora fuligena.</title>
        <authorList>
            <person name="Zaccaron A."/>
        </authorList>
    </citation>
    <scope>NUCLEOTIDE SEQUENCE</scope>
    <source>
        <strain evidence="1">PF001</strain>
    </source>
</reference>
<evidence type="ECO:0000313" key="1">
    <source>
        <dbReference type="EMBL" id="KAF7196841.1"/>
    </source>
</evidence>
<dbReference type="Gene3D" id="3.40.630.30">
    <property type="match status" value="1"/>
</dbReference>
<dbReference type="OrthoDB" id="2115692at2759"/>
<dbReference type="InterPro" id="IPR016181">
    <property type="entry name" value="Acyl_CoA_acyltransferase"/>
</dbReference>